<evidence type="ECO:0000313" key="1">
    <source>
        <dbReference type="EMBL" id="KKM63583.1"/>
    </source>
</evidence>
<dbReference type="AlphaFoldDB" id="A0A0F9J1X2"/>
<gene>
    <name evidence="1" type="ORF">LCGC14_1510020</name>
</gene>
<accession>A0A0F9J1X2</accession>
<reference evidence="1" key="1">
    <citation type="journal article" date="2015" name="Nature">
        <title>Complex archaea that bridge the gap between prokaryotes and eukaryotes.</title>
        <authorList>
            <person name="Spang A."/>
            <person name="Saw J.H."/>
            <person name="Jorgensen S.L."/>
            <person name="Zaremba-Niedzwiedzka K."/>
            <person name="Martijn J."/>
            <person name="Lind A.E."/>
            <person name="van Eijk R."/>
            <person name="Schleper C."/>
            <person name="Guy L."/>
            <person name="Ettema T.J."/>
        </authorList>
    </citation>
    <scope>NUCLEOTIDE SEQUENCE</scope>
</reference>
<comment type="caution">
    <text evidence="1">The sequence shown here is derived from an EMBL/GenBank/DDBJ whole genome shotgun (WGS) entry which is preliminary data.</text>
</comment>
<name>A0A0F9J1X2_9ZZZZ</name>
<dbReference type="EMBL" id="LAZR01011070">
    <property type="protein sequence ID" value="KKM63583.1"/>
    <property type="molecule type" value="Genomic_DNA"/>
</dbReference>
<protein>
    <submittedName>
        <fullName evidence="1">Uncharacterized protein</fullName>
    </submittedName>
</protein>
<sequence>MDDPTDYVVTVPMTFTHPCAPGRRGLDAWIAEGDAAGDPETGKDWWFTTYGVLPVFQGGCRLYIVCEGRLRGYAPITNIMFDESRMHDGKGPIAFVRRGGGVAVTIDQTVRGFRGYRRRWWERSDEVAFPGWKTADRRKY</sequence>
<organism evidence="1">
    <name type="scientific">marine sediment metagenome</name>
    <dbReference type="NCBI Taxonomy" id="412755"/>
    <lineage>
        <taxon>unclassified sequences</taxon>
        <taxon>metagenomes</taxon>
        <taxon>ecological metagenomes</taxon>
    </lineage>
</organism>
<proteinExistence type="predicted"/>